<organism evidence="2 3">
    <name type="scientific">Nonomuraea roseoviolacea subsp. carminata</name>
    <dbReference type="NCBI Taxonomy" id="160689"/>
    <lineage>
        <taxon>Bacteria</taxon>
        <taxon>Bacillati</taxon>
        <taxon>Actinomycetota</taxon>
        <taxon>Actinomycetes</taxon>
        <taxon>Streptosporangiales</taxon>
        <taxon>Streptosporangiaceae</taxon>
        <taxon>Nonomuraea</taxon>
    </lineage>
</organism>
<evidence type="ECO:0000313" key="3">
    <source>
        <dbReference type="Proteomes" id="UP001320766"/>
    </source>
</evidence>
<keyword evidence="3" id="KW-1185">Reference proteome</keyword>
<proteinExistence type="predicted"/>
<dbReference type="Proteomes" id="UP001320766">
    <property type="component" value="Unassembled WGS sequence"/>
</dbReference>
<dbReference type="EMBL" id="JAMZEC010000001">
    <property type="protein sequence ID" value="MCP2346929.1"/>
    <property type="molecule type" value="Genomic_DNA"/>
</dbReference>
<sequence length="52" mass="6123">MKPEDTRVWRKGLRTATKANQAGRPRTRPTKTRADRAKDRRRPFRVTACLED</sequence>
<comment type="caution">
    <text evidence="2">The sequence shown here is derived from an EMBL/GenBank/DDBJ whole genome shotgun (WGS) entry which is preliminary data.</text>
</comment>
<protein>
    <submittedName>
        <fullName evidence="2">Uncharacterized protein</fullName>
    </submittedName>
</protein>
<gene>
    <name evidence="2" type="ORF">HD595_003051</name>
</gene>
<evidence type="ECO:0000313" key="2">
    <source>
        <dbReference type="EMBL" id="MCP2346929.1"/>
    </source>
</evidence>
<evidence type="ECO:0000256" key="1">
    <source>
        <dbReference type="SAM" id="MobiDB-lite"/>
    </source>
</evidence>
<reference evidence="2 3" key="1">
    <citation type="submission" date="2022-06" db="EMBL/GenBank/DDBJ databases">
        <title>Sequencing the genomes of 1000 actinobacteria strains.</title>
        <authorList>
            <person name="Klenk H.-P."/>
        </authorList>
    </citation>
    <scope>NUCLEOTIDE SEQUENCE [LARGE SCALE GENOMIC DNA]</scope>
    <source>
        <strain evidence="2 3">DSM 44170</strain>
    </source>
</reference>
<feature type="region of interest" description="Disordered" evidence="1">
    <location>
        <begin position="1"/>
        <end position="52"/>
    </location>
</feature>
<dbReference type="RefSeq" id="WP_253769500.1">
    <property type="nucleotide sequence ID" value="NZ_BAAAVE010000022.1"/>
</dbReference>
<name>A0ABT1JZY4_9ACTN</name>
<accession>A0ABT1JZY4</accession>